<sequence length="99" mass="11781">MPIDNWLILALIMIFSSIIFCALFPMTIRLLLARRRYRRYRLELQEIAWSTPDAIINLQSIYRSIHPLTDENLQFHEHSILYSQLPFIDDLTKDDDTSV</sequence>
<dbReference type="Proteomes" id="UP000663852">
    <property type="component" value="Unassembled WGS sequence"/>
</dbReference>
<keyword evidence="1" id="KW-0472">Membrane</keyword>
<evidence type="ECO:0000313" key="3">
    <source>
        <dbReference type="EMBL" id="CAF1270867.1"/>
    </source>
</evidence>
<dbReference type="OrthoDB" id="10022083at2759"/>
<protein>
    <submittedName>
        <fullName evidence="3">Uncharacterized protein</fullName>
    </submittedName>
</protein>
<keyword evidence="1" id="KW-0812">Transmembrane</keyword>
<evidence type="ECO:0000313" key="4">
    <source>
        <dbReference type="Proteomes" id="UP000663828"/>
    </source>
</evidence>
<reference evidence="3" key="1">
    <citation type="submission" date="2021-02" db="EMBL/GenBank/DDBJ databases">
        <authorList>
            <person name="Nowell W R."/>
        </authorList>
    </citation>
    <scope>NUCLEOTIDE SEQUENCE</scope>
</reference>
<name>A0A815BJT2_ADIRI</name>
<organism evidence="3 4">
    <name type="scientific">Adineta ricciae</name>
    <name type="common">Rotifer</name>
    <dbReference type="NCBI Taxonomy" id="249248"/>
    <lineage>
        <taxon>Eukaryota</taxon>
        <taxon>Metazoa</taxon>
        <taxon>Spiralia</taxon>
        <taxon>Gnathifera</taxon>
        <taxon>Rotifera</taxon>
        <taxon>Eurotatoria</taxon>
        <taxon>Bdelloidea</taxon>
        <taxon>Adinetida</taxon>
        <taxon>Adinetidae</taxon>
        <taxon>Adineta</taxon>
    </lineage>
</organism>
<evidence type="ECO:0000256" key="1">
    <source>
        <dbReference type="SAM" id="Phobius"/>
    </source>
</evidence>
<keyword evidence="1" id="KW-1133">Transmembrane helix</keyword>
<evidence type="ECO:0000313" key="2">
    <source>
        <dbReference type="EMBL" id="CAF0783069.1"/>
    </source>
</evidence>
<dbReference type="EMBL" id="CAJNOJ010000010">
    <property type="protein sequence ID" value="CAF0783069.1"/>
    <property type="molecule type" value="Genomic_DNA"/>
</dbReference>
<accession>A0A815BJT2</accession>
<proteinExistence type="predicted"/>
<dbReference type="AlphaFoldDB" id="A0A815BJT2"/>
<dbReference type="Proteomes" id="UP000663828">
    <property type="component" value="Unassembled WGS sequence"/>
</dbReference>
<comment type="caution">
    <text evidence="3">The sequence shown here is derived from an EMBL/GenBank/DDBJ whole genome shotgun (WGS) entry which is preliminary data.</text>
</comment>
<gene>
    <name evidence="2" type="ORF">EDS130_LOCUS3940</name>
    <name evidence="3" type="ORF">XAT740_LOCUS27287</name>
</gene>
<dbReference type="EMBL" id="CAJNOR010002269">
    <property type="protein sequence ID" value="CAF1270867.1"/>
    <property type="molecule type" value="Genomic_DNA"/>
</dbReference>
<feature type="transmembrane region" description="Helical" evidence="1">
    <location>
        <begin position="6"/>
        <end position="32"/>
    </location>
</feature>
<keyword evidence="4" id="KW-1185">Reference proteome</keyword>